<dbReference type="Pfam" id="PF00210">
    <property type="entry name" value="Ferritin"/>
    <property type="match status" value="1"/>
</dbReference>
<protein>
    <recommendedName>
        <fullName evidence="8 9">Bacterioferritin</fullName>
        <ecNumber evidence="8">1.16.3.1</ecNumber>
    </recommendedName>
</protein>
<dbReference type="InterPro" id="IPR012347">
    <property type="entry name" value="Ferritin-like"/>
</dbReference>
<proteinExistence type="inferred from homology"/>
<dbReference type="PIRSF" id="PIRSF002560">
    <property type="entry name" value="Bacterioferritin"/>
    <property type="match status" value="1"/>
</dbReference>
<comment type="catalytic activity">
    <reaction evidence="8">
        <text>4 Fe(2+) + O2 + 4 H(+) = 4 Fe(3+) + 2 H2O</text>
        <dbReference type="Rhea" id="RHEA:11148"/>
        <dbReference type="ChEBI" id="CHEBI:15377"/>
        <dbReference type="ChEBI" id="CHEBI:15378"/>
        <dbReference type="ChEBI" id="CHEBI:15379"/>
        <dbReference type="ChEBI" id="CHEBI:29033"/>
        <dbReference type="ChEBI" id="CHEBI:29034"/>
        <dbReference type="EC" id="1.16.3.1"/>
    </reaction>
</comment>
<keyword evidence="3 8" id="KW-0409">Iron storage</keyword>
<evidence type="ECO:0000256" key="6">
    <source>
        <dbReference type="ARBA" id="ARBA00023004"/>
    </source>
</evidence>
<dbReference type="InterPro" id="IPR009040">
    <property type="entry name" value="Ferritin-like_diiron"/>
</dbReference>
<dbReference type="NCBIfam" id="TIGR00754">
    <property type="entry name" value="bfr"/>
    <property type="match status" value="1"/>
</dbReference>
<dbReference type="PANTHER" id="PTHR30295:SF0">
    <property type="entry name" value="BACTERIOFERRITIN"/>
    <property type="match status" value="1"/>
</dbReference>
<evidence type="ECO:0000256" key="2">
    <source>
        <dbReference type="ARBA" id="ARBA00008093"/>
    </source>
</evidence>
<dbReference type="GO" id="GO:0004322">
    <property type="term" value="F:ferroxidase activity"/>
    <property type="evidence" value="ECO:0007669"/>
    <property type="project" value="UniProtKB-EC"/>
</dbReference>
<gene>
    <name evidence="11" type="primary">bfr</name>
    <name evidence="11" type="ORF">RS130_15390</name>
</gene>
<keyword evidence="11" id="KW-0560">Oxidoreductase</keyword>
<dbReference type="InterPro" id="IPR002024">
    <property type="entry name" value="Bacterioferritin"/>
</dbReference>
<keyword evidence="5 8" id="KW-0479">Metal-binding</keyword>
<keyword evidence="4 9" id="KW-0349">Heme</keyword>
<evidence type="ECO:0000256" key="4">
    <source>
        <dbReference type="ARBA" id="ARBA00022617"/>
    </source>
</evidence>
<dbReference type="CDD" id="cd00907">
    <property type="entry name" value="Bacterioferritin"/>
    <property type="match status" value="1"/>
</dbReference>
<dbReference type="RefSeq" id="WP_316026653.1">
    <property type="nucleotide sequence ID" value="NZ_JAWDIO010000002.1"/>
</dbReference>
<dbReference type="InterPro" id="IPR009078">
    <property type="entry name" value="Ferritin-like_SF"/>
</dbReference>
<evidence type="ECO:0000313" key="12">
    <source>
        <dbReference type="Proteomes" id="UP001247805"/>
    </source>
</evidence>
<comment type="function">
    <text evidence="8">Iron-storage protein, whose ferroxidase center binds Fe(2+), oxidizes it using dioxygen to Fe(3+), and participates in the subsequent Fe(3+) oxide mineral core formation within the central cavity of the BFR protein shell.</text>
</comment>
<evidence type="ECO:0000256" key="9">
    <source>
        <dbReference type="RuleBase" id="RU000623"/>
    </source>
</evidence>
<dbReference type="PRINTS" id="PR00601">
    <property type="entry name" value="BACFERRITIN"/>
</dbReference>
<comment type="caution">
    <text evidence="11">The sequence shown here is derived from an EMBL/GenBank/DDBJ whole genome shotgun (WGS) entry which is preliminary data.</text>
</comment>
<dbReference type="EC" id="1.16.3.1" evidence="8"/>
<evidence type="ECO:0000259" key="10">
    <source>
        <dbReference type="PROSITE" id="PS50905"/>
    </source>
</evidence>
<sequence length="157" mass="18260">MKGDKQVVATLNEVLTYELTSINQFFLHARMYKNWGLSNLNSISYKKSIKDMKQADELIERILFLEGLPNLQMLGKLMIGEDTVEMLNCDMTFQNNQIPLLRKAISLCEEKLDFVSRDLLESILSFEEDHIDWIETQQYQIANMGIENYLQSQVEGD</sequence>
<keyword evidence="12" id="KW-1185">Reference proteome</keyword>
<feature type="domain" description="Ferritin-like diiron" evidence="10">
    <location>
        <begin position="1"/>
        <end position="145"/>
    </location>
</feature>
<evidence type="ECO:0000256" key="7">
    <source>
        <dbReference type="ARBA" id="ARBA00036243"/>
    </source>
</evidence>
<evidence type="ECO:0000256" key="8">
    <source>
        <dbReference type="PIRNR" id="PIRNR002560"/>
    </source>
</evidence>
<dbReference type="PROSITE" id="PS50905">
    <property type="entry name" value="FERRITIN_LIKE"/>
    <property type="match status" value="1"/>
</dbReference>
<dbReference type="Proteomes" id="UP001247805">
    <property type="component" value="Unassembled WGS sequence"/>
</dbReference>
<comment type="similarity">
    <text evidence="2 8 9">Belongs to the bacterioferritin family.</text>
</comment>
<dbReference type="Gene3D" id="1.20.1260.10">
    <property type="match status" value="1"/>
</dbReference>
<organism evidence="11 12">
    <name type="scientific">Paraglaciecola aquimarina</name>
    <dbReference type="NCBI Taxonomy" id="1235557"/>
    <lineage>
        <taxon>Bacteria</taxon>
        <taxon>Pseudomonadati</taxon>
        <taxon>Pseudomonadota</taxon>
        <taxon>Gammaproteobacteria</taxon>
        <taxon>Alteromonadales</taxon>
        <taxon>Alteromonadaceae</taxon>
        <taxon>Paraglaciecola</taxon>
    </lineage>
</organism>
<dbReference type="InterPro" id="IPR008331">
    <property type="entry name" value="Ferritin_DPS_dom"/>
</dbReference>
<dbReference type="PROSITE" id="PS00549">
    <property type="entry name" value="BACTERIOFERRITIN"/>
    <property type="match status" value="1"/>
</dbReference>
<dbReference type="PANTHER" id="PTHR30295">
    <property type="entry name" value="BACTERIOFERRITIN"/>
    <property type="match status" value="1"/>
</dbReference>
<comment type="catalytic activity">
    <reaction evidence="7">
        <text>Fe(2+)(in) = Fe(2+)(out)</text>
        <dbReference type="Rhea" id="RHEA:28486"/>
        <dbReference type="ChEBI" id="CHEBI:29033"/>
    </reaction>
</comment>
<evidence type="ECO:0000256" key="5">
    <source>
        <dbReference type="ARBA" id="ARBA00022723"/>
    </source>
</evidence>
<evidence type="ECO:0000313" key="11">
    <source>
        <dbReference type="EMBL" id="MDU0355098.1"/>
    </source>
</evidence>
<reference evidence="11 12" key="1">
    <citation type="submission" date="2023-10" db="EMBL/GenBank/DDBJ databases">
        <title>Glaciecola aquimarina strain GGW-M5 nov., isolated from a coastal seawater.</title>
        <authorList>
            <person name="Bayburt H."/>
            <person name="Kim J.M."/>
            <person name="Choi B.J."/>
            <person name="Jeon C.O."/>
        </authorList>
    </citation>
    <scope>NUCLEOTIDE SEQUENCE [LARGE SCALE GENOMIC DNA]</scope>
    <source>
        <strain evidence="11 12">KCTC 32108</strain>
    </source>
</reference>
<dbReference type="EMBL" id="JAWDIO010000002">
    <property type="protein sequence ID" value="MDU0355098.1"/>
    <property type="molecule type" value="Genomic_DNA"/>
</dbReference>
<evidence type="ECO:0000256" key="1">
    <source>
        <dbReference type="ARBA" id="ARBA00001970"/>
    </source>
</evidence>
<name>A0ABU3SYL5_9ALTE</name>
<evidence type="ECO:0000256" key="3">
    <source>
        <dbReference type="ARBA" id="ARBA00022434"/>
    </source>
</evidence>
<accession>A0ABU3SYL5</accession>
<keyword evidence="6 8" id="KW-0408">Iron</keyword>
<comment type="cofactor">
    <cofactor evidence="1">
        <name>heme b</name>
        <dbReference type="ChEBI" id="CHEBI:60344"/>
    </cofactor>
</comment>
<dbReference type="SUPFAM" id="SSF47240">
    <property type="entry name" value="Ferritin-like"/>
    <property type="match status" value="1"/>
</dbReference>